<evidence type="ECO:0000256" key="1">
    <source>
        <dbReference type="ARBA" id="ARBA00004571"/>
    </source>
</evidence>
<evidence type="ECO:0000256" key="5">
    <source>
        <dbReference type="ARBA" id="ARBA00022692"/>
    </source>
</evidence>
<sequence length="867" mass="91747">MGGRIEMKSRQRIAMLASACSLALSAPSFAQQTAQSSSDSTTDGEEIIVTATLREASVQDIPVAVTAVSPVALERQGVADVKLLSTITPSFAVQSSQSETGGVGIRIRGVGTTGNNPGLETSVGIFIDGVYQSRPTVAFGELVDIERVEVLRGPQGTLFGRNTSAGAISIVTKKPSLTEFRGFANATYGNYDLFNLQGGVSGPIAENVGFGIAGSWRKRDGVIKSATGATSNDKDRWLLRGQLYFEPSDALSIRILGDYSKIDEKCCDGIILQETGLATQARAAINGLPNTGVTFSGPSALNNLRSNSFQFRNGADQWGISGELNYDFGGAKLTYIGGYRDFESFQTSETGLTSFRMFTQGLGGQAQTPGQPKMGDRIKTLTQELRLQGGALDGKLDWLLGAYYSDEDLSSVQTATLGPDFQRALAAFGIPSPFGAPPALPPNPAFVFTAFGNGGIPVTAAGANAANLFTQSGKSYSIFTHNVFNLTDKLSVTVGARYVDERKEGGFSQLQGSNAACAAAVRAVLTNALPNPALAPLALGNCFPIATPVNLSGPGGIGRASSFLPLVREYSAVFKDDALTYTAQLAYKPNADMLLYGSFSHGFKSGGINLDATAGGLLNSTAVLTTGAAPQFADPRIRSEKVDAYELGLKATFGRINANVALFHMDMTDYQVLEFDGVRFTTFNVPSVKSTGLEVEVFGKLADHFSMNLAGTFLNTRAPNDCAVGAPAAQLATISVFCGNKLNLSPSFSSVAGLTYDGPMGGSGWGLVANVNLQYSDSYRTSQRPVDTNGLPIATDIQENFVKVNARLGFTTPNERFTFEVWGLNLTNEITKRLTGNVPGRGVAGDRARAAFPEEPRTYGITVRTRF</sequence>
<keyword evidence="5 12" id="KW-0812">Transmembrane</keyword>
<dbReference type="Gene3D" id="2.40.170.20">
    <property type="entry name" value="TonB-dependent receptor, beta-barrel domain"/>
    <property type="match status" value="2"/>
</dbReference>
<feature type="signal peptide" evidence="15">
    <location>
        <begin position="1"/>
        <end position="30"/>
    </location>
</feature>
<evidence type="ECO:0000256" key="3">
    <source>
        <dbReference type="ARBA" id="ARBA00022452"/>
    </source>
</evidence>
<keyword evidence="11 12" id="KW-0998">Cell outer membrane</keyword>
<evidence type="ECO:0000256" key="7">
    <source>
        <dbReference type="ARBA" id="ARBA00023004"/>
    </source>
</evidence>
<accession>A0A6I6L825</accession>
<dbReference type="InterPro" id="IPR000531">
    <property type="entry name" value="Beta-barrel_TonB"/>
</dbReference>
<evidence type="ECO:0000256" key="6">
    <source>
        <dbReference type="ARBA" id="ARBA00022729"/>
    </source>
</evidence>
<evidence type="ECO:0000259" key="16">
    <source>
        <dbReference type="Pfam" id="PF00593"/>
    </source>
</evidence>
<evidence type="ECO:0000256" key="13">
    <source>
        <dbReference type="PROSITE-ProRule" id="PRU10144"/>
    </source>
</evidence>
<evidence type="ECO:0000313" key="19">
    <source>
        <dbReference type="Proteomes" id="UP000428803"/>
    </source>
</evidence>
<keyword evidence="3 12" id="KW-1134">Transmembrane beta strand</keyword>
<dbReference type="PANTHER" id="PTHR32552:SF81">
    <property type="entry name" value="TONB-DEPENDENT OUTER MEMBRANE RECEPTOR"/>
    <property type="match status" value="1"/>
</dbReference>
<dbReference type="PROSITE" id="PS52016">
    <property type="entry name" value="TONB_DEPENDENT_REC_3"/>
    <property type="match status" value="1"/>
</dbReference>
<dbReference type="InterPro" id="IPR039426">
    <property type="entry name" value="TonB-dep_rcpt-like"/>
</dbReference>
<keyword evidence="10 12" id="KW-0472">Membrane</keyword>
<comment type="subcellular location">
    <subcellularLocation>
        <location evidence="1 12">Cell outer membrane</location>
        <topology evidence="1 12">Multi-pass membrane protein</topology>
    </subcellularLocation>
</comment>
<evidence type="ECO:0000256" key="11">
    <source>
        <dbReference type="ARBA" id="ARBA00023237"/>
    </source>
</evidence>
<dbReference type="GO" id="GO:0009279">
    <property type="term" value="C:cell outer membrane"/>
    <property type="evidence" value="ECO:0007669"/>
    <property type="project" value="UniProtKB-SubCell"/>
</dbReference>
<dbReference type="Pfam" id="PF07715">
    <property type="entry name" value="Plug"/>
    <property type="match status" value="1"/>
</dbReference>
<evidence type="ECO:0000313" key="18">
    <source>
        <dbReference type="EMBL" id="QGY80628.1"/>
    </source>
</evidence>
<dbReference type="PROSITE" id="PS01156">
    <property type="entry name" value="TONB_DEPENDENT_REC_2"/>
    <property type="match status" value="1"/>
</dbReference>
<dbReference type="GO" id="GO:0006826">
    <property type="term" value="P:iron ion transport"/>
    <property type="evidence" value="ECO:0007669"/>
    <property type="project" value="UniProtKB-KW"/>
</dbReference>
<keyword evidence="9 14" id="KW-0798">TonB box</keyword>
<evidence type="ECO:0000256" key="12">
    <source>
        <dbReference type="PROSITE-ProRule" id="PRU01360"/>
    </source>
</evidence>
<evidence type="ECO:0000256" key="8">
    <source>
        <dbReference type="ARBA" id="ARBA00023065"/>
    </source>
</evidence>
<keyword evidence="6 15" id="KW-0732">Signal</keyword>
<evidence type="ECO:0000259" key="17">
    <source>
        <dbReference type="Pfam" id="PF07715"/>
    </source>
</evidence>
<comment type="similarity">
    <text evidence="12 14">Belongs to the TonB-dependent receptor family.</text>
</comment>
<dbReference type="InterPro" id="IPR012910">
    <property type="entry name" value="Plug_dom"/>
</dbReference>
<keyword evidence="8" id="KW-0406">Ion transport</keyword>
<keyword evidence="2 12" id="KW-0813">Transport</keyword>
<keyword evidence="4" id="KW-0410">Iron transport</keyword>
<keyword evidence="18" id="KW-0675">Receptor</keyword>
<reference evidence="19" key="1">
    <citation type="submission" date="2019-01" db="EMBL/GenBank/DDBJ databases">
        <title>Sphingorhabdus lacus sp.nov., isolated from an oligotrophic freshwater lake.</title>
        <authorList>
            <person name="Park M."/>
        </authorList>
    </citation>
    <scope>NUCLEOTIDE SEQUENCE [LARGE SCALE GENOMIC DNA]</scope>
    <source>
        <strain evidence="19">IMCC1753</strain>
    </source>
</reference>
<feature type="domain" description="TonB-dependent receptor-like beta-barrel" evidence="16">
    <location>
        <begin position="421"/>
        <end position="826"/>
    </location>
</feature>
<evidence type="ECO:0000256" key="10">
    <source>
        <dbReference type="ARBA" id="ARBA00023136"/>
    </source>
</evidence>
<dbReference type="KEGG" id="slaa:EUU25_08340"/>
<evidence type="ECO:0000256" key="9">
    <source>
        <dbReference type="ARBA" id="ARBA00023077"/>
    </source>
</evidence>
<protein>
    <submittedName>
        <fullName evidence="18">TonB-dependent receptor</fullName>
    </submittedName>
</protein>
<dbReference type="SUPFAM" id="SSF56935">
    <property type="entry name" value="Porins"/>
    <property type="match status" value="1"/>
</dbReference>
<name>A0A6I6L825_9SPHN</name>
<evidence type="ECO:0000256" key="2">
    <source>
        <dbReference type="ARBA" id="ARBA00022448"/>
    </source>
</evidence>
<dbReference type="AlphaFoldDB" id="A0A6I6L825"/>
<dbReference type="Pfam" id="PF00593">
    <property type="entry name" value="TonB_dep_Rec_b-barrel"/>
    <property type="match status" value="1"/>
</dbReference>
<dbReference type="EMBL" id="CP035733">
    <property type="protein sequence ID" value="QGY80628.1"/>
    <property type="molecule type" value="Genomic_DNA"/>
</dbReference>
<feature type="chain" id="PRO_5026305091" evidence="15">
    <location>
        <begin position="31"/>
        <end position="867"/>
    </location>
</feature>
<dbReference type="InterPro" id="IPR010917">
    <property type="entry name" value="TonB_rcpt_CS"/>
</dbReference>
<dbReference type="Proteomes" id="UP000428803">
    <property type="component" value="Chromosome"/>
</dbReference>
<keyword evidence="7" id="KW-0408">Iron</keyword>
<feature type="domain" description="TonB-dependent receptor plug" evidence="17">
    <location>
        <begin position="58"/>
        <end position="167"/>
    </location>
</feature>
<evidence type="ECO:0000256" key="4">
    <source>
        <dbReference type="ARBA" id="ARBA00022496"/>
    </source>
</evidence>
<gene>
    <name evidence="18" type="ORF">EUU25_08340</name>
</gene>
<keyword evidence="19" id="KW-1185">Reference proteome</keyword>
<feature type="short sequence motif" description="TonB C-terminal box" evidence="13">
    <location>
        <begin position="850"/>
        <end position="867"/>
    </location>
</feature>
<evidence type="ECO:0000256" key="15">
    <source>
        <dbReference type="SAM" id="SignalP"/>
    </source>
</evidence>
<dbReference type="InterPro" id="IPR036942">
    <property type="entry name" value="Beta-barrel_TonB_sf"/>
</dbReference>
<evidence type="ECO:0000256" key="14">
    <source>
        <dbReference type="RuleBase" id="RU003357"/>
    </source>
</evidence>
<dbReference type="PANTHER" id="PTHR32552">
    <property type="entry name" value="FERRICHROME IRON RECEPTOR-RELATED"/>
    <property type="match status" value="1"/>
</dbReference>
<proteinExistence type="inferred from homology"/>
<organism evidence="18 19">
    <name type="scientific">Sphingorhabdus lacus</name>
    <dbReference type="NCBI Taxonomy" id="392610"/>
    <lineage>
        <taxon>Bacteria</taxon>
        <taxon>Pseudomonadati</taxon>
        <taxon>Pseudomonadota</taxon>
        <taxon>Alphaproteobacteria</taxon>
        <taxon>Sphingomonadales</taxon>
        <taxon>Sphingomonadaceae</taxon>
        <taxon>Sphingorhabdus</taxon>
    </lineage>
</organism>